<keyword evidence="3" id="KW-1185">Reference proteome</keyword>
<reference evidence="2" key="2">
    <citation type="submission" date="2022-10" db="EMBL/GenBank/DDBJ databases">
        <authorList>
            <consortium name="ENA_rothamsted_submissions"/>
            <consortium name="culmorum"/>
            <person name="King R."/>
        </authorList>
    </citation>
    <scope>NUCLEOTIDE SEQUENCE</scope>
</reference>
<dbReference type="Proteomes" id="UP001153714">
    <property type="component" value="Chromosome 3"/>
</dbReference>
<reference evidence="2" key="1">
    <citation type="submission" date="2021-12" db="EMBL/GenBank/DDBJ databases">
        <authorList>
            <person name="King R."/>
        </authorList>
    </citation>
    <scope>NUCLEOTIDE SEQUENCE</scope>
</reference>
<keyword evidence="1" id="KW-0175">Coiled coil</keyword>
<accession>A0A9N9R6S3</accession>
<dbReference type="OrthoDB" id="8062159at2759"/>
<feature type="coiled-coil region" evidence="1">
    <location>
        <begin position="5"/>
        <end position="67"/>
    </location>
</feature>
<evidence type="ECO:0000313" key="2">
    <source>
        <dbReference type="EMBL" id="CAG9791317.1"/>
    </source>
</evidence>
<dbReference type="AlphaFoldDB" id="A0A9N9R6S3"/>
<sequence>MKNTLQTISEEISFYSEKYQELFEEKEKTDKKIKSLDYKSRQTGGNIKALEERIVFLENRDKSKNIEIIVLQEHENTGFIIIKIATKLKIDPETVIDAKNNKKKLLICVQPVSEHDVHINASHHT</sequence>
<name>A0A9N9R6S3_9NEOP</name>
<protein>
    <submittedName>
        <fullName evidence="2">Uncharacterized protein</fullName>
    </submittedName>
</protein>
<proteinExistence type="predicted"/>
<evidence type="ECO:0000313" key="3">
    <source>
        <dbReference type="Proteomes" id="UP001153714"/>
    </source>
</evidence>
<gene>
    <name evidence="2" type="ORF">DIATSA_LOCUS8939</name>
</gene>
<organism evidence="2 3">
    <name type="scientific">Diatraea saccharalis</name>
    <name type="common">sugarcane borer</name>
    <dbReference type="NCBI Taxonomy" id="40085"/>
    <lineage>
        <taxon>Eukaryota</taxon>
        <taxon>Metazoa</taxon>
        <taxon>Ecdysozoa</taxon>
        <taxon>Arthropoda</taxon>
        <taxon>Hexapoda</taxon>
        <taxon>Insecta</taxon>
        <taxon>Pterygota</taxon>
        <taxon>Neoptera</taxon>
        <taxon>Endopterygota</taxon>
        <taxon>Lepidoptera</taxon>
        <taxon>Glossata</taxon>
        <taxon>Ditrysia</taxon>
        <taxon>Pyraloidea</taxon>
        <taxon>Crambidae</taxon>
        <taxon>Crambinae</taxon>
        <taxon>Diatraea</taxon>
    </lineage>
</organism>
<evidence type="ECO:0000256" key="1">
    <source>
        <dbReference type="SAM" id="Coils"/>
    </source>
</evidence>
<dbReference type="EMBL" id="OU893334">
    <property type="protein sequence ID" value="CAG9791317.1"/>
    <property type="molecule type" value="Genomic_DNA"/>
</dbReference>